<reference evidence="2" key="1">
    <citation type="journal article" date="2014" name="Int. J. Syst. Evol. Microbiol.">
        <title>Complete genome sequence of Corynebacterium casei LMG S-19264T (=DSM 44701T), isolated from a smear-ripened cheese.</title>
        <authorList>
            <consortium name="US DOE Joint Genome Institute (JGI-PGF)"/>
            <person name="Walter F."/>
            <person name="Albersmeier A."/>
            <person name="Kalinowski J."/>
            <person name="Ruckert C."/>
        </authorList>
    </citation>
    <scope>NUCLEOTIDE SEQUENCE</scope>
    <source>
        <strain evidence="2">JCM 3093</strain>
    </source>
</reference>
<dbReference type="PANTHER" id="PTHR37318:SF1">
    <property type="entry name" value="BSL7504 PROTEIN"/>
    <property type="match status" value="1"/>
</dbReference>
<dbReference type="AlphaFoldDB" id="A0AA37F4V2"/>
<dbReference type="SUPFAM" id="SSF46785">
    <property type="entry name" value="Winged helix' DNA-binding domain"/>
    <property type="match status" value="1"/>
</dbReference>
<reference evidence="2" key="2">
    <citation type="submission" date="2022-09" db="EMBL/GenBank/DDBJ databases">
        <authorList>
            <person name="Sun Q."/>
            <person name="Ohkuma M."/>
        </authorList>
    </citation>
    <scope>NUCLEOTIDE SEQUENCE</scope>
    <source>
        <strain evidence="2">JCM 3093</strain>
    </source>
</reference>
<evidence type="ECO:0000313" key="3">
    <source>
        <dbReference type="Proteomes" id="UP000627984"/>
    </source>
</evidence>
<sequence length="100" mass="10673">MALDPVIHAPARLQIVALLAAADEAEFGFVRDQVGVSDSVLSKHASALEGAGYVEIRKGYIGKRPRTWLKLSPQGRRAYALHVAALQAIVARSGLTLAPE</sequence>
<protein>
    <submittedName>
        <fullName evidence="2">MarR family transcriptional regulator</fullName>
    </submittedName>
</protein>
<feature type="domain" description="Winged helix DNA-binding" evidence="1">
    <location>
        <begin position="12"/>
        <end position="90"/>
    </location>
</feature>
<dbReference type="InterPro" id="IPR036390">
    <property type="entry name" value="WH_DNA-bd_sf"/>
</dbReference>
<gene>
    <name evidence="2" type="ORF">GCM10010126_30820</name>
</gene>
<dbReference type="InterPro" id="IPR036388">
    <property type="entry name" value="WH-like_DNA-bd_sf"/>
</dbReference>
<dbReference type="Gene3D" id="1.10.10.10">
    <property type="entry name" value="Winged helix-like DNA-binding domain superfamily/Winged helix DNA-binding domain"/>
    <property type="match status" value="1"/>
</dbReference>
<dbReference type="RefSeq" id="WP_191895341.1">
    <property type="nucleotide sequence ID" value="NZ_BMQD01000008.1"/>
</dbReference>
<comment type="caution">
    <text evidence="2">The sequence shown here is derived from an EMBL/GenBank/DDBJ whole genome shotgun (WGS) entry which is preliminary data.</text>
</comment>
<dbReference type="InterPro" id="IPR027395">
    <property type="entry name" value="WH_DNA-bd_dom"/>
</dbReference>
<dbReference type="Pfam" id="PF13601">
    <property type="entry name" value="HTH_34"/>
    <property type="match status" value="1"/>
</dbReference>
<dbReference type="EMBL" id="BMQD01000008">
    <property type="protein sequence ID" value="GGK69206.1"/>
    <property type="molecule type" value="Genomic_DNA"/>
</dbReference>
<accession>A0AA37F4V2</accession>
<evidence type="ECO:0000313" key="2">
    <source>
        <dbReference type="EMBL" id="GGK69206.1"/>
    </source>
</evidence>
<dbReference type="Proteomes" id="UP000627984">
    <property type="component" value="Unassembled WGS sequence"/>
</dbReference>
<organism evidence="2 3">
    <name type="scientific">Planomonospora parontospora</name>
    <dbReference type="NCBI Taxonomy" id="58119"/>
    <lineage>
        <taxon>Bacteria</taxon>
        <taxon>Bacillati</taxon>
        <taxon>Actinomycetota</taxon>
        <taxon>Actinomycetes</taxon>
        <taxon>Streptosporangiales</taxon>
        <taxon>Streptosporangiaceae</taxon>
        <taxon>Planomonospora</taxon>
    </lineage>
</organism>
<evidence type="ECO:0000259" key="1">
    <source>
        <dbReference type="Pfam" id="PF13601"/>
    </source>
</evidence>
<name>A0AA37F4V2_9ACTN</name>
<dbReference type="PANTHER" id="PTHR37318">
    <property type="entry name" value="BSL7504 PROTEIN"/>
    <property type="match status" value="1"/>
</dbReference>
<proteinExistence type="predicted"/>